<keyword evidence="3" id="KW-1185">Reference proteome</keyword>
<protein>
    <submittedName>
        <fullName evidence="2">HdeD family acid-resistance protein</fullName>
    </submittedName>
</protein>
<evidence type="ECO:0000256" key="1">
    <source>
        <dbReference type="SAM" id="Phobius"/>
    </source>
</evidence>
<name>A0ABW3M871_9PSEU</name>
<dbReference type="Proteomes" id="UP001597045">
    <property type="component" value="Unassembled WGS sequence"/>
</dbReference>
<dbReference type="Pfam" id="PF03729">
    <property type="entry name" value="DUF308"/>
    <property type="match status" value="1"/>
</dbReference>
<dbReference type="InterPro" id="IPR005325">
    <property type="entry name" value="DUF308_memb"/>
</dbReference>
<evidence type="ECO:0000313" key="3">
    <source>
        <dbReference type="Proteomes" id="UP001597045"/>
    </source>
</evidence>
<evidence type="ECO:0000313" key="2">
    <source>
        <dbReference type="EMBL" id="MFD1045779.1"/>
    </source>
</evidence>
<keyword evidence="1" id="KW-0472">Membrane</keyword>
<gene>
    <name evidence="2" type="ORF">ACFQ1S_09505</name>
</gene>
<comment type="caution">
    <text evidence="2">The sequence shown here is derived from an EMBL/GenBank/DDBJ whole genome shotgun (WGS) entry which is preliminary data.</text>
</comment>
<proteinExistence type="predicted"/>
<organism evidence="2 3">
    <name type="scientific">Kibdelosporangium lantanae</name>
    <dbReference type="NCBI Taxonomy" id="1497396"/>
    <lineage>
        <taxon>Bacteria</taxon>
        <taxon>Bacillati</taxon>
        <taxon>Actinomycetota</taxon>
        <taxon>Actinomycetes</taxon>
        <taxon>Pseudonocardiales</taxon>
        <taxon>Pseudonocardiaceae</taxon>
        <taxon>Kibdelosporangium</taxon>
    </lineage>
</organism>
<accession>A0ABW3M871</accession>
<reference evidence="3" key="1">
    <citation type="journal article" date="2019" name="Int. J. Syst. Evol. Microbiol.">
        <title>The Global Catalogue of Microorganisms (GCM) 10K type strain sequencing project: providing services to taxonomists for standard genome sequencing and annotation.</title>
        <authorList>
            <consortium name="The Broad Institute Genomics Platform"/>
            <consortium name="The Broad Institute Genome Sequencing Center for Infectious Disease"/>
            <person name="Wu L."/>
            <person name="Ma J."/>
        </authorList>
    </citation>
    <scope>NUCLEOTIDE SEQUENCE [LARGE SCALE GENOMIC DNA]</scope>
    <source>
        <strain evidence="3">JCM 31486</strain>
    </source>
</reference>
<feature type="transmembrane region" description="Helical" evidence="1">
    <location>
        <begin position="40"/>
        <end position="62"/>
    </location>
</feature>
<sequence>MSDPVVVLDPRRAWGLVVLRGAMALLFGLFSLIWPEITVLAFALLFGIYALADGVGLLMDAFRNPDRSNRGMLYGMTDVPEEDPAKEFLAEAIAQPEPWPDPLPADRTAPEYYVVQERKNSRLADGLKGAAALAAGLYVYDALTDDSGSGDQSS</sequence>
<keyword evidence="1" id="KW-0812">Transmembrane</keyword>
<dbReference type="EMBL" id="JBHTIS010000408">
    <property type="protein sequence ID" value="MFD1045779.1"/>
    <property type="molecule type" value="Genomic_DNA"/>
</dbReference>
<feature type="transmembrane region" description="Helical" evidence="1">
    <location>
        <begin position="12"/>
        <end position="34"/>
    </location>
</feature>
<keyword evidence="1" id="KW-1133">Transmembrane helix</keyword>